<dbReference type="EMBL" id="DXFW01000020">
    <property type="protein sequence ID" value="HIX05869.1"/>
    <property type="molecule type" value="Genomic_DNA"/>
</dbReference>
<feature type="region of interest" description="Disordered" evidence="1">
    <location>
        <begin position="1"/>
        <end position="20"/>
    </location>
</feature>
<gene>
    <name evidence="2" type="ORF">H9865_07180</name>
</gene>
<evidence type="ECO:0000313" key="2">
    <source>
        <dbReference type="EMBL" id="HIX05869.1"/>
    </source>
</evidence>
<sequence length="102" mass="10850">MQEKKTPAARPAESPAAKLPHHLIVEDRSALTATGVTRVVSCDETGATLETQQGTLLVGGEGLSVSELSIQTGEVKIFGHIESMQYTEPAPAAGGLWRRLLR</sequence>
<dbReference type="AlphaFoldDB" id="A0A9D1V4G7"/>
<dbReference type="Proteomes" id="UP000824193">
    <property type="component" value="Unassembled WGS sequence"/>
</dbReference>
<reference evidence="2" key="1">
    <citation type="journal article" date="2021" name="PeerJ">
        <title>Extensive microbial diversity within the chicken gut microbiome revealed by metagenomics and culture.</title>
        <authorList>
            <person name="Gilroy R."/>
            <person name="Ravi A."/>
            <person name="Getino M."/>
            <person name="Pursley I."/>
            <person name="Horton D.L."/>
            <person name="Alikhan N.F."/>
            <person name="Baker D."/>
            <person name="Gharbi K."/>
            <person name="Hall N."/>
            <person name="Watson M."/>
            <person name="Adriaenssens E.M."/>
            <person name="Foster-Nyarko E."/>
            <person name="Jarju S."/>
            <person name="Secka A."/>
            <person name="Antonio M."/>
            <person name="Oren A."/>
            <person name="Chaudhuri R.R."/>
            <person name="La Ragione R."/>
            <person name="Hildebrand F."/>
            <person name="Pallen M.J."/>
        </authorList>
    </citation>
    <scope>NUCLEOTIDE SEQUENCE</scope>
    <source>
        <strain evidence="2">2239</strain>
    </source>
</reference>
<dbReference type="InterPro" id="IPR022476">
    <property type="entry name" value="Spore_YabP/YqfC"/>
</dbReference>
<name>A0A9D1V4G7_9FIRM</name>
<dbReference type="InterPro" id="IPR038705">
    <property type="entry name" value="YabP_sf"/>
</dbReference>
<protein>
    <submittedName>
        <fullName evidence="2">YabP/YqfC family sporulation protein</fullName>
    </submittedName>
</protein>
<proteinExistence type="predicted"/>
<accession>A0A9D1V4G7</accession>
<evidence type="ECO:0000313" key="3">
    <source>
        <dbReference type="Proteomes" id="UP000824193"/>
    </source>
</evidence>
<reference evidence="2" key="2">
    <citation type="submission" date="2021-04" db="EMBL/GenBank/DDBJ databases">
        <authorList>
            <person name="Gilroy R."/>
        </authorList>
    </citation>
    <scope>NUCLEOTIDE SEQUENCE</scope>
    <source>
        <strain evidence="2">2239</strain>
    </source>
</reference>
<comment type="caution">
    <text evidence="2">The sequence shown here is derived from an EMBL/GenBank/DDBJ whole genome shotgun (WGS) entry which is preliminary data.</text>
</comment>
<organism evidence="2 3">
    <name type="scientific">Candidatus Allofournierella pullicola</name>
    <dbReference type="NCBI Taxonomy" id="2838596"/>
    <lineage>
        <taxon>Bacteria</taxon>
        <taxon>Bacillati</taxon>
        <taxon>Bacillota</taxon>
        <taxon>Clostridia</taxon>
        <taxon>Eubacteriales</taxon>
        <taxon>Oscillospiraceae</taxon>
        <taxon>Allofournierella</taxon>
    </lineage>
</organism>
<dbReference type="Pfam" id="PF07873">
    <property type="entry name" value="YabP"/>
    <property type="match status" value="1"/>
</dbReference>
<evidence type="ECO:0000256" key="1">
    <source>
        <dbReference type="SAM" id="MobiDB-lite"/>
    </source>
</evidence>
<dbReference type="Gene3D" id="2.60.40.2000">
    <property type="match status" value="1"/>
</dbReference>